<reference evidence="3 4" key="1">
    <citation type="submission" date="2016-10" db="EMBL/GenBank/DDBJ databases">
        <authorList>
            <person name="de Groot N.N."/>
        </authorList>
    </citation>
    <scope>NUCLEOTIDE SEQUENCE [LARGE SCALE GENOMIC DNA]</scope>
    <source>
        <strain evidence="3 4">MT12</strain>
    </source>
</reference>
<organism evidence="3 4">
    <name type="scientific">Bradyrhizobium erythrophlei</name>
    <dbReference type="NCBI Taxonomy" id="1437360"/>
    <lineage>
        <taxon>Bacteria</taxon>
        <taxon>Pseudomonadati</taxon>
        <taxon>Pseudomonadota</taxon>
        <taxon>Alphaproteobacteria</taxon>
        <taxon>Hyphomicrobiales</taxon>
        <taxon>Nitrobacteraceae</taxon>
        <taxon>Bradyrhizobium</taxon>
    </lineage>
</organism>
<evidence type="ECO:0000259" key="2">
    <source>
        <dbReference type="Pfam" id="PF11008"/>
    </source>
</evidence>
<dbReference type="AlphaFoldDB" id="A0A1H4PW94"/>
<dbReference type="Proteomes" id="UP000198992">
    <property type="component" value="Unassembled WGS sequence"/>
</dbReference>
<evidence type="ECO:0000313" key="3">
    <source>
        <dbReference type="EMBL" id="SEC11656.1"/>
    </source>
</evidence>
<name>A0A1H4PW94_9BRAD</name>
<feature type="domain" description="DUF2846" evidence="2">
    <location>
        <begin position="40"/>
        <end position="124"/>
    </location>
</feature>
<feature type="chain" id="PRO_5011598869" description="DUF2846 domain-containing protein" evidence="1">
    <location>
        <begin position="22"/>
        <end position="175"/>
    </location>
</feature>
<sequence>MFGRYAALLAGLLMVSGCVSDGVGTDYAAISQKFGPPKPGHSRVVVLQEKRKGLSMAFCACDLKLDGEPIGKVAFGTCAFADRPAGRHQLVASEVMFPGDTTFNFATDSGRTYFFLLRSSERHDSVTGVSMVGGLVGGFVASAATANAANPGPADFVALDEATARTTLAELQLAQ</sequence>
<evidence type="ECO:0000313" key="4">
    <source>
        <dbReference type="Proteomes" id="UP000198992"/>
    </source>
</evidence>
<dbReference type="InterPro" id="IPR022548">
    <property type="entry name" value="DUF2846"/>
</dbReference>
<gene>
    <name evidence="3" type="ORF">SAMN05444164_1067</name>
</gene>
<dbReference type="RefSeq" id="WP_092114614.1">
    <property type="nucleotide sequence ID" value="NZ_FNTH01000001.1"/>
</dbReference>
<feature type="signal peptide" evidence="1">
    <location>
        <begin position="1"/>
        <end position="21"/>
    </location>
</feature>
<accession>A0A1H4PW94</accession>
<dbReference type="PROSITE" id="PS51257">
    <property type="entry name" value="PROKAR_LIPOPROTEIN"/>
    <property type="match status" value="1"/>
</dbReference>
<evidence type="ECO:0000256" key="1">
    <source>
        <dbReference type="SAM" id="SignalP"/>
    </source>
</evidence>
<keyword evidence="1" id="KW-0732">Signal</keyword>
<dbReference type="EMBL" id="FNTH01000001">
    <property type="protein sequence ID" value="SEC11656.1"/>
    <property type="molecule type" value="Genomic_DNA"/>
</dbReference>
<proteinExistence type="predicted"/>
<dbReference type="Pfam" id="PF11008">
    <property type="entry name" value="DUF2846"/>
    <property type="match status" value="1"/>
</dbReference>
<protein>
    <recommendedName>
        <fullName evidence="2">DUF2846 domain-containing protein</fullName>
    </recommendedName>
</protein>
<dbReference type="OrthoDB" id="8230298at2"/>